<reference evidence="2" key="1">
    <citation type="journal article" date="2014" name="Science">
        <title>The coffee genome provides insight into the convergent evolution of caffeine biosynthesis.</title>
        <authorList>
            <person name="Denoeud F."/>
            <person name="Carretero-Paulet L."/>
            <person name="Dereeper A."/>
            <person name="Droc G."/>
            <person name="Guyot R."/>
            <person name="Pietrella M."/>
            <person name="Zheng C."/>
            <person name="Alberti A."/>
            <person name="Anthony F."/>
            <person name="Aprea G."/>
            <person name="Aury J.M."/>
            <person name="Bento P."/>
            <person name="Bernard M."/>
            <person name="Bocs S."/>
            <person name="Campa C."/>
            <person name="Cenci A."/>
            <person name="Combes M.C."/>
            <person name="Crouzillat D."/>
            <person name="Da Silva C."/>
            <person name="Daddiego L."/>
            <person name="De Bellis F."/>
            <person name="Dussert S."/>
            <person name="Garsmeur O."/>
            <person name="Gayraud T."/>
            <person name="Guignon V."/>
            <person name="Jahn K."/>
            <person name="Jamilloux V."/>
            <person name="Joet T."/>
            <person name="Labadie K."/>
            <person name="Lan T."/>
            <person name="Leclercq J."/>
            <person name="Lepelley M."/>
            <person name="Leroy T."/>
            <person name="Li L.T."/>
            <person name="Librado P."/>
            <person name="Lopez L."/>
            <person name="Munoz A."/>
            <person name="Noel B."/>
            <person name="Pallavicini A."/>
            <person name="Perrotta G."/>
            <person name="Poncet V."/>
            <person name="Pot D."/>
            <person name="Priyono X."/>
            <person name="Rigoreau M."/>
            <person name="Rouard M."/>
            <person name="Rozas J."/>
            <person name="Tranchant-Dubreuil C."/>
            <person name="VanBuren R."/>
            <person name="Zhang Q."/>
            <person name="Andrade A.C."/>
            <person name="Argout X."/>
            <person name="Bertrand B."/>
            <person name="de Kochko A."/>
            <person name="Graziosi G."/>
            <person name="Henry R.J."/>
            <person name="Jayarama X."/>
            <person name="Ming R."/>
            <person name="Nagai C."/>
            <person name="Rounsley S."/>
            <person name="Sankoff D."/>
            <person name="Giuliano G."/>
            <person name="Albert V.A."/>
            <person name="Wincker P."/>
            <person name="Lashermes P."/>
        </authorList>
    </citation>
    <scope>NUCLEOTIDE SEQUENCE [LARGE SCALE GENOMIC DNA]</scope>
    <source>
        <strain evidence="2">cv. DH200-94</strain>
    </source>
</reference>
<evidence type="ECO:0000313" key="1">
    <source>
        <dbReference type="EMBL" id="CDP19773.1"/>
    </source>
</evidence>
<dbReference type="Gramene" id="CDP19773">
    <property type="protein sequence ID" value="CDP19773"/>
    <property type="gene ID" value="GSCOC_T00006622001"/>
</dbReference>
<dbReference type="AlphaFoldDB" id="A0A068VJC4"/>
<proteinExistence type="predicted"/>
<gene>
    <name evidence="1" type="ORF">GSCOC_T00006622001</name>
</gene>
<protein>
    <submittedName>
        <fullName evidence="1">DH200=94 genomic scaffold, scaffold_670</fullName>
    </submittedName>
</protein>
<dbReference type="Proteomes" id="UP000295252">
    <property type="component" value="Unassembled WGS sequence"/>
</dbReference>
<name>A0A068VJC4_COFCA</name>
<evidence type="ECO:0000313" key="2">
    <source>
        <dbReference type="Proteomes" id="UP000295252"/>
    </source>
</evidence>
<dbReference type="InParanoid" id="A0A068VJC4"/>
<dbReference type="EMBL" id="HG739754">
    <property type="protein sequence ID" value="CDP19773.1"/>
    <property type="molecule type" value="Genomic_DNA"/>
</dbReference>
<organism evidence="1 2">
    <name type="scientific">Coffea canephora</name>
    <name type="common">Robusta coffee</name>
    <dbReference type="NCBI Taxonomy" id="49390"/>
    <lineage>
        <taxon>Eukaryota</taxon>
        <taxon>Viridiplantae</taxon>
        <taxon>Streptophyta</taxon>
        <taxon>Embryophyta</taxon>
        <taxon>Tracheophyta</taxon>
        <taxon>Spermatophyta</taxon>
        <taxon>Magnoliopsida</taxon>
        <taxon>eudicotyledons</taxon>
        <taxon>Gunneridae</taxon>
        <taxon>Pentapetalae</taxon>
        <taxon>asterids</taxon>
        <taxon>lamiids</taxon>
        <taxon>Gentianales</taxon>
        <taxon>Rubiaceae</taxon>
        <taxon>Ixoroideae</taxon>
        <taxon>Gardenieae complex</taxon>
        <taxon>Bertiereae - Coffeeae clade</taxon>
        <taxon>Coffeeae</taxon>
        <taxon>Coffea</taxon>
    </lineage>
</organism>
<sequence>MTFTKFILNEQSNCPTVQARKISRDLAQSHCFGLQVHLFYCQQDGYKYDISKFSHY</sequence>
<accession>A0A068VJC4</accession>
<keyword evidence="2" id="KW-1185">Reference proteome</keyword>